<evidence type="ECO:0000256" key="3">
    <source>
        <dbReference type="ARBA" id="ARBA00022771"/>
    </source>
</evidence>
<keyword evidence="4" id="KW-0862">Zinc</keyword>
<evidence type="ECO:0000256" key="4">
    <source>
        <dbReference type="ARBA" id="ARBA00022833"/>
    </source>
</evidence>
<evidence type="ECO:0000256" key="6">
    <source>
        <dbReference type="SAM" id="MobiDB-lite"/>
    </source>
</evidence>
<feature type="compositionally biased region" description="Low complexity" evidence="6">
    <location>
        <begin position="334"/>
        <end position="349"/>
    </location>
</feature>
<feature type="compositionally biased region" description="Polar residues" evidence="6">
    <location>
        <begin position="275"/>
        <end position="286"/>
    </location>
</feature>
<reference evidence="8 9" key="1">
    <citation type="journal article" date="2016" name="Genome Biol. Evol.">
        <title>Gene Family Evolution Reflects Adaptation to Soil Environmental Stressors in the Genome of the Collembolan Orchesella cincta.</title>
        <authorList>
            <person name="Faddeeva-Vakhrusheva A."/>
            <person name="Derks M.F."/>
            <person name="Anvar S.Y."/>
            <person name="Agamennone V."/>
            <person name="Suring W."/>
            <person name="Smit S."/>
            <person name="van Straalen N.M."/>
            <person name="Roelofs D."/>
        </authorList>
    </citation>
    <scope>NUCLEOTIDE SEQUENCE [LARGE SCALE GENOMIC DNA]</scope>
    <source>
        <tissue evidence="8">Mixed pool</tissue>
    </source>
</reference>
<evidence type="ECO:0000313" key="8">
    <source>
        <dbReference type="EMBL" id="ODN02047.1"/>
    </source>
</evidence>
<evidence type="ECO:0000256" key="1">
    <source>
        <dbReference type="ARBA" id="ARBA00022723"/>
    </source>
</evidence>
<dbReference type="PROSITE" id="PS00028">
    <property type="entry name" value="ZINC_FINGER_C2H2_1"/>
    <property type="match status" value="7"/>
</dbReference>
<evidence type="ECO:0000313" key="9">
    <source>
        <dbReference type="Proteomes" id="UP000094527"/>
    </source>
</evidence>
<dbReference type="GO" id="GO:0008270">
    <property type="term" value="F:zinc ion binding"/>
    <property type="evidence" value="ECO:0007669"/>
    <property type="project" value="UniProtKB-KW"/>
</dbReference>
<feature type="compositionally biased region" description="Basic residues" evidence="6">
    <location>
        <begin position="903"/>
        <end position="914"/>
    </location>
</feature>
<feature type="domain" description="C2H2-type" evidence="7">
    <location>
        <begin position="887"/>
        <end position="915"/>
    </location>
</feature>
<dbReference type="SMART" id="SM00355">
    <property type="entry name" value="ZnF_C2H2"/>
    <property type="match status" value="12"/>
</dbReference>
<feature type="domain" description="C2H2-type" evidence="7">
    <location>
        <begin position="536"/>
        <end position="563"/>
    </location>
</feature>
<feature type="domain" description="C2H2-type" evidence="7">
    <location>
        <begin position="629"/>
        <end position="657"/>
    </location>
</feature>
<feature type="compositionally biased region" description="Acidic residues" evidence="6">
    <location>
        <begin position="1080"/>
        <end position="1098"/>
    </location>
</feature>
<feature type="region of interest" description="Disordered" evidence="6">
    <location>
        <begin position="1068"/>
        <end position="1098"/>
    </location>
</feature>
<dbReference type="InterPro" id="IPR036236">
    <property type="entry name" value="Znf_C2H2_sf"/>
</dbReference>
<organism evidence="8 9">
    <name type="scientific">Orchesella cincta</name>
    <name type="common">Springtail</name>
    <name type="synonym">Podura cincta</name>
    <dbReference type="NCBI Taxonomy" id="48709"/>
    <lineage>
        <taxon>Eukaryota</taxon>
        <taxon>Metazoa</taxon>
        <taxon>Ecdysozoa</taxon>
        <taxon>Arthropoda</taxon>
        <taxon>Hexapoda</taxon>
        <taxon>Collembola</taxon>
        <taxon>Entomobryomorpha</taxon>
        <taxon>Entomobryoidea</taxon>
        <taxon>Orchesellidae</taxon>
        <taxon>Orchesellinae</taxon>
        <taxon>Orchesella</taxon>
    </lineage>
</organism>
<feature type="compositionally biased region" description="Acidic residues" evidence="6">
    <location>
        <begin position="965"/>
        <end position="975"/>
    </location>
</feature>
<evidence type="ECO:0000256" key="5">
    <source>
        <dbReference type="PROSITE-ProRule" id="PRU00042"/>
    </source>
</evidence>
<feature type="compositionally biased region" description="Low complexity" evidence="6">
    <location>
        <begin position="182"/>
        <end position="197"/>
    </location>
</feature>
<feature type="compositionally biased region" description="Polar residues" evidence="6">
    <location>
        <begin position="350"/>
        <end position="359"/>
    </location>
</feature>
<dbReference type="EMBL" id="LJIJ01000126">
    <property type="protein sequence ID" value="ODN02047.1"/>
    <property type="molecule type" value="Genomic_DNA"/>
</dbReference>
<sequence length="1098" mass="122581">MANHGHQQLNPHLAHQIHYLQLPPNLLPTTVAYQDVPVSQITLVAPTTSRSGHVNVPKSSGVMGGGGCVICSGTLPPRIARGGGKKPIEVFTKTCELLNVPVLEIQHEWEFAYGEKLPFCITCIEVVQPLIALQEQLEIIQKKLASGIEGIRDKIRQASTSYSSDLRTANFRLRALGGAGVPQTPTTSITQTTTKKSNLQGETSSSAVSDFSTIFTTPATGYHSSESGIQQDASRHQYPGTSASTGLNTYANLQPMGAGTPSQVVFHSVFGSQTQPTASVSSNADEYSNDGPKYFNENENDSGGGSDDYSQDAKLKMENSSSDSDEKPKKRVRATSSSRRGNGASGSTNTSRFTASRSMANKGRSNAEYFSPVTEDDKGRLVFEGITILPGKVGYACGLCGADCGKGLTTAAMRKVKIHIKGVHLKAYKCDICNKYFTSNDILSQHTVRAHEQADVPCDICLRPVRPRYLIHHKFTHMNAQEKAASIAAGFKPQAKDYEQMERRYICSTCGKAFKKRSVLQRHEMSHKDVSTRKDYKCNMCEKGYTTEQALRDHISLHHDPTNLRKAICKYCNKSMFPKYLRKHLKTHIAKEERPHVCRTCGRRLVNFRTLQIHEAAHDPGDTPELFKFECDICGQRFKNCKRMRQHRRKIHPNHWKLAVPSNMINEVSVDKPGEDDFIEDLNNEGLQEIGDGMFSYQLYEVKKLNDPCGYSCATCNKTFIGDSEDVEDQVKDHIRTEHIGLFRCNLCTKRMKNINEVIAHKRREHQNQLDFDCNICGRSGIPGASFKPHLWSHKNAFDIADAINSGEKVPSKHEKNLNKLQEIPAEYGVTFEFQCAVCQSTFSQLEDFYSHMLEQHPDTLTARVPRIPPEGRSKRGRKRILSLVPEDCEFCGKHFETGQKLNKHIRRVHRKQWKPSSSRYSAKQGKISPKSAAGNEAEDEMHNENQAESTIIKAEIVSGGSSESDNDASDDDYDGFGSDRSFDPEFKSPSKVKVLETSGITLRNRASLRPRREFSYNEDEDVSNNSRVNVNQLPASSDVGKHKVKNEHMIEYVTPDGVLTEVELFSENDIKRSPHSSGAEEEEGDWAGETEGEDEED</sequence>
<dbReference type="Proteomes" id="UP000094527">
    <property type="component" value="Unassembled WGS sequence"/>
</dbReference>
<feature type="domain" description="C2H2-type" evidence="7">
    <location>
        <begin position="743"/>
        <end position="771"/>
    </location>
</feature>
<keyword evidence="1" id="KW-0479">Metal-binding</keyword>
<dbReference type="Pfam" id="PF00096">
    <property type="entry name" value="zf-C2H2"/>
    <property type="match status" value="1"/>
</dbReference>
<keyword evidence="3 5" id="KW-0863">Zinc-finger</keyword>
<feature type="region of interest" description="Disordered" evidence="6">
    <location>
        <begin position="275"/>
        <end position="371"/>
    </location>
</feature>
<comment type="caution">
    <text evidence="8">The sequence shown here is derived from an EMBL/GenBank/DDBJ whole genome shotgun (WGS) entry which is preliminary data.</text>
</comment>
<dbReference type="InterPro" id="IPR013087">
    <property type="entry name" value="Znf_C2H2_type"/>
</dbReference>
<feature type="region of interest" description="Disordered" evidence="6">
    <location>
        <begin position="221"/>
        <end position="243"/>
    </location>
</feature>
<dbReference type="SUPFAM" id="SSF57667">
    <property type="entry name" value="beta-beta-alpha zinc fingers"/>
    <property type="match status" value="4"/>
</dbReference>
<keyword evidence="9" id="KW-1185">Reference proteome</keyword>
<gene>
    <name evidence="8" type="ORF">Ocin01_04620</name>
</gene>
<accession>A0A1D2N9X8</accession>
<feature type="region of interest" description="Disordered" evidence="6">
    <location>
        <begin position="177"/>
        <end position="204"/>
    </location>
</feature>
<dbReference type="OrthoDB" id="6077919at2759"/>
<dbReference type="Gene3D" id="3.30.160.60">
    <property type="entry name" value="Classic Zinc Finger"/>
    <property type="match status" value="7"/>
</dbReference>
<dbReference type="PANTHER" id="PTHR24409:SF295">
    <property type="entry name" value="AZ2-RELATED"/>
    <property type="match status" value="1"/>
</dbReference>
<dbReference type="PROSITE" id="PS50157">
    <property type="entry name" value="ZINC_FINGER_C2H2_2"/>
    <property type="match status" value="6"/>
</dbReference>
<feature type="domain" description="C2H2-type" evidence="7">
    <location>
        <begin position="505"/>
        <end position="532"/>
    </location>
</feature>
<evidence type="ECO:0000256" key="2">
    <source>
        <dbReference type="ARBA" id="ARBA00022737"/>
    </source>
</evidence>
<dbReference type="PANTHER" id="PTHR24409">
    <property type="entry name" value="ZINC FINGER PROTEIN 142"/>
    <property type="match status" value="1"/>
</dbReference>
<feature type="region of interest" description="Disordered" evidence="6">
    <location>
        <begin position="903"/>
        <end position="945"/>
    </location>
</feature>
<name>A0A1D2N9X8_ORCCI</name>
<keyword evidence="2" id="KW-0677">Repeat</keyword>
<dbReference type="AlphaFoldDB" id="A0A1D2N9X8"/>
<proteinExistence type="predicted"/>
<feature type="compositionally biased region" description="Polar residues" evidence="6">
    <location>
        <begin position="221"/>
        <end position="232"/>
    </location>
</feature>
<evidence type="ECO:0000259" key="7">
    <source>
        <dbReference type="PROSITE" id="PS50157"/>
    </source>
</evidence>
<dbReference type="Pfam" id="PF13912">
    <property type="entry name" value="zf-C2H2_6"/>
    <property type="match status" value="4"/>
</dbReference>
<protein>
    <submittedName>
        <fullName evidence="8">Putative zinc finger protein</fullName>
    </submittedName>
</protein>
<dbReference type="OMA" id="MERRYIC"/>
<feature type="region of interest" description="Disordered" evidence="6">
    <location>
        <begin position="959"/>
        <end position="991"/>
    </location>
</feature>
<feature type="domain" description="C2H2-type" evidence="7">
    <location>
        <begin position="428"/>
        <end position="451"/>
    </location>
</feature>